<keyword evidence="3" id="KW-0012">Acyltransferase</keyword>
<evidence type="ECO:0000256" key="1">
    <source>
        <dbReference type="ARBA" id="ARBA00013258"/>
    </source>
</evidence>
<dbReference type="EMBL" id="SNXZ01000004">
    <property type="protein sequence ID" value="TDP96150.1"/>
    <property type="molecule type" value="Genomic_DNA"/>
</dbReference>
<keyword evidence="2 6" id="KW-0808">Transferase</keyword>
<dbReference type="Proteomes" id="UP000295444">
    <property type="component" value="Unassembled WGS sequence"/>
</dbReference>
<dbReference type="InterPro" id="IPR016035">
    <property type="entry name" value="Acyl_Trfase/lysoPLipase"/>
</dbReference>
<dbReference type="SUPFAM" id="SSF52151">
    <property type="entry name" value="FabD/lysophospholipase-like"/>
    <property type="match status" value="1"/>
</dbReference>
<keyword evidence="7" id="KW-1185">Reference proteome</keyword>
<dbReference type="SMART" id="SM00827">
    <property type="entry name" value="PKS_AT"/>
    <property type="match status" value="1"/>
</dbReference>
<dbReference type="SUPFAM" id="SSF55048">
    <property type="entry name" value="Probable ACP-binding domain of malonyl-CoA ACP transacylase"/>
    <property type="match status" value="1"/>
</dbReference>
<evidence type="ECO:0000313" key="7">
    <source>
        <dbReference type="Proteomes" id="UP000295444"/>
    </source>
</evidence>
<dbReference type="GO" id="GO:0006633">
    <property type="term" value="P:fatty acid biosynthetic process"/>
    <property type="evidence" value="ECO:0007669"/>
    <property type="project" value="TreeGrafter"/>
</dbReference>
<feature type="domain" description="Malonyl-CoA:ACP transacylase (MAT)" evidence="5">
    <location>
        <begin position="6"/>
        <end position="290"/>
    </location>
</feature>
<evidence type="ECO:0000256" key="2">
    <source>
        <dbReference type="ARBA" id="ARBA00022679"/>
    </source>
</evidence>
<accession>A0A4R6S8H9</accession>
<dbReference type="Gene3D" id="3.40.366.10">
    <property type="entry name" value="Malonyl-Coenzyme A Acyl Carrier Protein, domain 2"/>
    <property type="match status" value="1"/>
</dbReference>
<dbReference type="PANTHER" id="PTHR42681">
    <property type="entry name" value="MALONYL-COA-ACYL CARRIER PROTEIN TRANSACYLASE, MITOCHONDRIAL"/>
    <property type="match status" value="1"/>
</dbReference>
<comment type="caution">
    <text evidence="6">The sequence shown here is derived from an EMBL/GenBank/DDBJ whole genome shotgun (WGS) entry which is preliminary data.</text>
</comment>
<reference evidence="6 7" key="1">
    <citation type="submission" date="2019-03" db="EMBL/GenBank/DDBJ databases">
        <title>Genomic Encyclopedia of Type Strains, Phase IV (KMG-IV): sequencing the most valuable type-strain genomes for metagenomic binning, comparative biology and taxonomic classification.</title>
        <authorList>
            <person name="Goeker M."/>
        </authorList>
    </citation>
    <scope>NUCLEOTIDE SEQUENCE [LARGE SCALE GENOMIC DNA]</scope>
    <source>
        <strain evidence="6 7">DSM 45361</strain>
    </source>
</reference>
<dbReference type="GO" id="GO:0005829">
    <property type="term" value="C:cytosol"/>
    <property type="evidence" value="ECO:0007669"/>
    <property type="project" value="TreeGrafter"/>
</dbReference>
<evidence type="ECO:0000313" key="6">
    <source>
        <dbReference type="EMBL" id="TDP96150.1"/>
    </source>
</evidence>
<evidence type="ECO:0000256" key="3">
    <source>
        <dbReference type="ARBA" id="ARBA00023315"/>
    </source>
</evidence>
<dbReference type="InterPro" id="IPR014043">
    <property type="entry name" value="Acyl_transferase_dom"/>
</dbReference>
<evidence type="ECO:0000256" key="4">
    <source>
        <dbReference type="ARBA" id="ARBA00048462"/>
    </source>
</evidence>
<dbReference type="Pfam" id="PF00698">
    <property type="entry name" value="Acyl_transf_1"/>
    <property type="match status" value="1"/>
</dbReference>
<protein>
    <recommendedName>
        <fullName evidence="1">[acyl-carrier-protein] S-malonyltransferase</fullName>
        <ecNumber evidence="1">2.3.1.39</ecNumber>
    </recommendedName>
</protein>
<dbReference type="InterPro" id="IPR016036">
    <property type="entry name" value="Malonyl_transacylase_ACP-bd"/>
</dbReference>
<dbReference type="InterPro" id="IPR001227">
    <property type="entry name" value="Ac_transferase_dom_sf"/>
</dbReference>
<dbReference type="PANTHER" id="PTHR42681:SF1">
    <property type="entry name" value="MALONYL-COA-ACYL CARRIER PROTEIN TRANSACYLASE, MITOCHONDRIAL"/>
    <property type="match status" value="1"/>
</dbReference>
<evidence type="ECO:0000259" key="5">
    <source>
        <dbReference type="SMART" id="SM00827"/>
    </source>
</evidence>
<dbReference type="Gene3D" id="3.30.70.250">
    <property type="entry name" value="Malonyl-CoA ACP transacylase, ACP-binding"/>
    <property type="match status" value="1"/>
</dbReference>
<dbReference type="EC" id="2.3.1.39" evidence="1"/>
<dbReference type="GO" id="GO:0004314">
    <property type="term" value="F:[acyl-carrier-protein] S-malonyltransferase activity"/>
    <property type="evidence" value="ECO:0007669"/>
    <property type="project" value="UniProtKB-EC"/>
</dbReference>
<gene>
    <name evidence="6" type="ORF">EV186_104132</name>
</gene>
<dbReference type="AlphaFoldDB" id="A0A4R6S8H9"/>
<proteinExistence type="predicted"/>
<sequence>MFTPWLELDGARERVAEWSEAAGLDLLRLGTTAEAEEIQDTAVTQPLIVALSLLAFDHLRAQTDVPADVVFAGHSVGELAAAAAAGVFSPVDAMTLAGLRGREMAAACSLAPTGMAAVMKGDPDEVLAWLDKHDLVPANRNGAGQTVAAGLLSDLDAAIAEPPAGVKVIRLKVAGAFHTKYMEPAQEALRAKATGIEVRDPAHRLLSNADGQVVTSGKEMLDRLVAQVVLPVRWDLCMDTLRELGATTLAELPPAGALVGLARRELKGATIVGMKTPEQVAEVAELIKSEAIA</sequence>
<comment type="catalytic activity">
    <reaction evidence="4">
        <text>holo-[ACP] + malonyl-CoA = malonyl-[ACP] + CoA</text>
        <dbReference type="Rhea" id="RHEA:41792"/>
        <dbReference type="Rhea" id="RHEA-COMP:9623"/>
        <dbReference type="Rhea" id="RHEA-COMP:9685"/>
        <dbReference type="ChEBI" id="CHEBI:57287"/>
        <dbReference type="ChEBI" id="CHEBI:57384"/>
        <dbReference type="ChEBI" id="CHEBI:64479"/>
        <dbReference type="ChEBI" id="CHEBI:78449"/>
        <dbReference type="EC" id="2.3.1.39"/>
    </reaction>
</comment>
<dbReference type="InterPro" id="IPR050858">
    <property type="entry name" value="Mal-CoA-ACP_Trans/PKS_FabD"/>
</dbReference>
<name>A0A4R6S8H9_LABRH</name>
<organism evidence="6 7">
    <name type="scientific">Labedaea rhizosphaerae</name>
    <dbReference type="NCBI Taxonomy" id="598644"/>
    <lineage>
        <taxon>Bacteria</taxon>
        <taxon>Bacillati</taxon>
        <taxon>Actinomycetota</taxon>
        <taxon>Actinomycetes</taxon>
        <taxon>Pseudonocardiales</taxon>
        <taxon>Pseudonocardiaceae</taxon>
        <taxon>Labedaea</taxon>
    </lineage>
</organism>